<evidence type="ECO:0000313" key="3">
    <source>
        <dbReference type="WBParaSite" id="ACRNAN_scaffold1211.g27577.t1"/>
    </source>
</evidence>
<dbReference type="PANTHER" id="PTHR15298:SF1">
    <property type="entry name" value="GLYCINE N-ACYLTRANSFERASE-LIKE PROTEIN"/>
    <property type="match status" value="1"/>
</dbReference>
<dbReference type="WBParaSite" id="ACRNAN_scaffold1211.g27577.t1">
    <property type="protein sequence ID" value="ACRNAN_scaffold1211.g27577.t1"/>
    <property type="gene ID" value="ACRNAN_scaffold1211.g27577"/>
</dbReference>
<dbReference type="SUPFAM" id="SSF55729">
    <property type="entry name" value="Acyl-CoA N-acyltransferases (Nat)"/>
    <property type="match status" value="1"/>
</dbReference>
<comment type="similarity">
    <text evidence="1">Belongs to the glycine N-acyltransferase family.</text>
</comment>
<reference evidence="3" key="1">
    <citation type="submission" date="2022-11" db="UniProtKB">
        <authorList>
            <consortium name="WormBaseParasite"/>
        </authorList>
    </citation>
    <scope>IDENTIFICATION</scope>
</reference>
<evidence type="ECO:0000256" key="1">
    <source>
        <dbReference type="RuleBase" id="RU368002"/>
    </source>
</evidence>
<keyword evidence="1" id="KW-0012">Acyltransferase</keyword>
<proteinExistence type="inferred from homology"/>
<dbReference type="AlphaFoldDB" id="A0A914CLZ2"/>
<sequence length="295" mass="34584">MLKVLTTESELLEALEATKKFPEFIVEYHAIENEIKNRFPETKTTVLLCKDVNGEKMWIILKDSPWVIPYISIGCDVDVKFEKADLFKVFSQFHNTFKHVYDSGSSVKGHGNIIKLYEEWHRQTFPHSKIVRYPNYLYYSTDEQKQGLLEAEIELPEGYRFSEVDFQSDDIEIICNSWVHARNGDMGMFRAKFLHMPYSLVRDQNDYPVAYEFLDMFSLFNHHYVHPEHRGKGLGNIVERDLAKKSIKIGITPSKTVLISNKNVIEASNRSPYWTRWDHNGEPLVYLYLATEKML</sequence>
<dbReference type="InterPro" id="IPR010313">
    <property type="entry name" value="Glycine_N-acyltransferase"/>
</dbReference>
<name>A0A914CLZ2_9BILA</name>
<organism evidence="2 3">
    <name type="scientific">Acrobeloides nanus</name>
    <dbReference type="NCBI Taxonomy" id="290746"/>
    <lineage>
        <taxon>Eukaryota</taxon>
        <taxon>Metazoa</taxon>
        <taxon>Ecdysozoa</taxon>
        <taxon>Nematoda</taxon>
        <taxon>Chromadorea</taxon>
        <taxon>Rhabditida</taxon>
        <taxon>Tylenchina</taxon>
        <taxon>Cephalobomorpha</taxon>
        <taxon>Cephaloboidea</taxon>
        <taxon>Cephalobidae</taxon>
        <taxon>Acrobeloides</taxon>
    </lineage>
</organism>
<dbReference type="PANTHER" id="PTHR15298">
    <property type="entry name" value="L-COA N-ACYLTRANSFERASE-RELATED"/>
    <property type="match status" value="1"/>
</dbReference>
<dbReference type="GO" id="GO:0047961">
    <property type="term" value="F:glycine N-acyltransferase activity"/>
    <property type="evidence" value="ECO:0007669"/>
    <property type="project" value="InterPro"/>
</dbReference>
<keyword evidence="2" id="KW-1185">Reference proteome</keyword>
<keyword evidence="1" id="KW-0808">Transferase</keyword>
<dbReference type="Gene3D" id="3.40.630.30">
    <property type="match status" value="1"/>
</dbReference>
<dbReference type="Proteomes" id="UP000887540">
    <property type="component" value="Unplaced"/>
</dbReference>
<dbReference type="InterPro" id="IPR016181">
    <property type="entry name" value="Acyl_CoA_acyltransferase"/>
</dbReference>
<dbReference type="EC" id="2.3.1.-" evidence="1"/>
<protein>
    <recommendedName>
        <fullName evidence="1">Glycine N-acyltransferase-like protein</fullName>
        <ecNumber evidence="1">2.3.1.-</ecNumber>
    </recommendedName>
</protein>
<evidence type="ECO:0000313" key="2">
    <source>
        <dbReference type="Proteomes" id="UP000887540"/>
    </source>
</evidence>
<dbReference type="GO" id="GO:0005739">
    <property type="term" value="C:mitochondrion"/>
    <property type="evidence" value="ECO:0007669"/>
    <property type="project" value="InterPro"/>
</dbReference>
<accession>A0A914CLZ2</accession>